<organism evidence="1 2">
    <name type="scientific">Candidatus Promineifilum breve</name>
    <dbReference type="NCBI Taxonomy" id="1806508"/>
    <lineage>
        <taxon>Bacteria</taxon>
        <taxon>Bacillati</taxon>
        <taxon>Chloroflexota</taxon>
        <taxon>Ardenticatenia</taxon>
        <taxon>Candidatus Promineifilales</taxon>
        <taxon>Candidatus Promineifilaceae</taxon>
        <taxon>Candidatus Promineifilum</taxon>
    </lineage>
</organism>
<reference evidence="1" key="1">
    <citation type="submission" date="2016-01" db="EMBL/GenBank/DDBJ databases">
        <authorList>
            <person name="Mcilroy J.S."/>
            <person name="Karst M S."/>
            <person name="Albertsen M."/>
        </authorList>
    </citation>
    <scope>NUCLEOTIDE SEQUENCE</scope>
    <source>
        <strain evidence="1">Cfx-K</strain>
    </source>
</reference>
<dbReference type="Gene3D" id="3.30.2010.20">
    <property type="match status" value="1"/>
</dbReference>
<dbReference type="Proteomes" id="UP000215027">
    <property type="component" value="Chromosome II"/>
</dbReference>
<evidence type="ECO:0008006" key="3">
    <source>
        <dbReference type="Google" id="ProtNLM"/>
    </source>
</evidence>
<dbReference type="InterPro" id="IPR038555">
    <property type="entry name" value="Zincin_1_sf"/>
</dbReference>
<protein>
    <recommendedName>
        <fullName evidence="3">Metallopeptidase family protein</fullName>
    </recommendedName>
</protein>
<keyword evidence="2" id="KW-1185">Reference proteome</keyword>
<dbReference type="SUPFAM" id="SSF55486">
    <property type="entry name" value="Metalloproteases ('zincins'), catalytic domain"/>
    <property type="match status" value="1"/>
</dbReference>
<evidence type="ECO:0000313" key="2">
    <source>
        <dbReference type="Proteomes" id="UP000215027"/>
    </source>
</evidence>
<name>A0A160T7I6_9CHLR</name>
<dbReference type="EMBL" id="LN890656">
    <property type="protein sequence ID" value="CUS06054.1"/>
    <property type="molecule type" value="Genomic_DNA"/>
</dbReference>
<dbReference type="CDD" id="cd12952">
    <property type="entry name" value="MMP_ACEL2062"/>
    <property type="match status" value="1"/>
</dbReference>
<gene>
    <name evidence="1" type="ORF">CFX0092_B0520</name>
</gene>
<dbReference type="RefSeq" id="WP_095045384.1">
    <property type="nucleotide sequence ID" value="NZ_LN890656.1"/>
</dbReference>
<evidence type="ECO:0000313" key="1">
    <source>
        <dbReference type="EMBL" id="CUS06054.1"/>
    </source>
</evidence>
<accession>A0A160T7I6</accession>
<sequence>MLTEEQFEALIGEALDDLPPFFQEQMDNLVILLETWPSRHTLRRMGLPPGQTLLGLYSGIPLTERSHAYNLVPPDTITLYQGPIENAARDGDEGDHLARVRAEIRHTVVHEIAHHFGIDDDRLVELGAY</sequence>
<dbReference type="Pfam" id="PF06262">
    <property type="entry name" value="Zincin_1"/>
    <property type="match status" value="1"/>
</dbReference>
<proteinExistence type="predicted"/>
<dbReference type="AlphaFoldDB" id="A0A160T7I6"/>
<dbReference type="KEGG" id="pbf:CFX0092_B0520"/>
<dbReference type="OrthoDB" id="9806895at2"/>
<dbReference type="InterPro" id="IPR010428">
    <property type="entry name" value="Zincin_1"/>
</dbReference>